<sequence>MTMQVLDAHSDTSGGYKVDVSRGERIGRVSSEWFSRPDDERYLSLSELADSVRGRSERSRTRVVETALIHVEASRTDPERLSLILPGSDAPVAPTHWSFGQLASQVGAPAAYLRQLPAALAGINLQYGLTSHRAEQIKTLETDNGRIELRAVTGPDYGRIYDHELVEAVQRIAGNGTGDTRWKVPGVLDWSTGVYNPRVDITKDTTTLYASDRDVFLFLVDDLNPIEAGRLPDGSPDLFFRGFYAWNSEVGAKTLGIASFYLRAVCQNRTLWGVEDFEEITIRHSKYAASRFAHEAAPALLSFANSSPMPFINGIKAARERIVAKSDEDRTEFLRQRGFSKAETGKIIDTVLAEEGRPPESIFDFVAGITAVARDKPHQDARLDMEGKAKKLLDRAA</sequence>
<name>A0A9E8CRG5_9HYPH</name>
<proteinExistence type="predicted"/>
<organism evidence="1">
    <name type="scientific">Bosea sp. NBC_00436</name>
    <dbReference type="NCBI Taxonomy" id="2969620"/>
    <lineage>
        <taxon>Bacteria</taxon>
        <taxon>Pseudomonadati</taxon>
        <taxon>Pseudomonadota</taxon>
        <taxon>Alphaproteobacteria</taxon>
        <taxon>Hyphomicrobiales</taxon>
        <taxon>Boseaceae</taxon>
        <taxon>Bosea</taxon>
    </lineage>
</organism>
<reference evidence="1" key="1">
    <citation type="submission" date="2022-08" db="EMBL/GenBank/DDBJ databases">
        <title>Complete Genome Sequences of 2 Bosea sp. soil isolates.</title>
        <authorList>
            <person name="Alvarez Arevalo M."/>
            <person name="Sterndorff E.B."/>
            <person name="Faurdal D."/>
            <person name="Joergensen T.S."/>
            <person name="Weber T."/>
        </authorList>
    </citation>
    <scope>NUCLEOTIDE SEQUENCE</scope>
    <source>
        <strain evidence="1">NBC_00436</strain>
    </source>
</reference>
<gene>
    <name evidence="1" type="ORF">NWE54_19890</name>
</gene>
<evidence type="ECO:0000313" key="1">
    <source>
        <dbReference type="EMBL" id="UZF86053.1"/>
    </source>
</evidence>
<protein>
    <submittedName>
        <fullName evidence="1">DUF932 domain-containing protein</fullName>
    </submittedName>
</protein>
<dbReference type="EMBL" id="CP102774">
    <property type="protein sequence ID" value="UZF86053.1"/>
    <property type="molecule type" value="Genomic_DNA"/>
</dbReference>
<dbReference type="AlphaFoldDB" id="A0A9E8CRG5"/>
<accession>A0A9E8CRG5</accession>